<dbReference type="RefSeq" id="WP_077925880.1">
    <property type="nucleotide sequence ID" value="NZ_BAABKE010000005.1"/>
</dbReference>
<name>A0ABP9MSV6_9GAMM</name>
<protein>
    <submittedName>
        <fullName evidence="1">Uncharacterized protein</fullName>
    </submittedName>
</protein>
<dbReference type="Proteomes" id="UP001500631">
    <property type="component" value="Unassembled WGS sequence"/>
</dbReference>
<evidence type="ECO:0000313" key="2">
    <source>
        <dbReference type="Proteomes" id="UP001500631"/>
    </source>
</evidence>
<keyword evidence="2" id="KW-1185">Reference proteome</keyword>
<accession>A0ABP9MSV6</accession>
<dbReference type="EMBL" id="BAABKE010000005">
    <property type="protein sequence ID" value="GAA5100654.1"/>
    <property type="molecule type" value="Genomic_DNA"/>
</dbReference>
<comment type="caution">
    <text evidence="1">The sequence shown here is derived from an EMBL/GenBank/DDBJ whole genome shotgun (WGS) entry which is preliminary data.</text>
</comment>
<gene>
    <name evidence="1" type="ORF">GCM10023338_15490</name>
</gene>
<proteinExistence type="predicted"/>
<evidence type="ECO:0000313" key="1">
    <source>
        <dbReference type="EMBL" id="GAA5100654.1"/>
    </source>
</evidence>
<reference evidence="2" key="1">
    <citation type="journal article" date="2019" name="Int. J. Syst. Evol. Microbiol.">
        <title>The Global Catalogue of Microorganisms (GCM) 10K type strain sequencing project: providing services to taxonomists for standard genome sequencing and annotation.</title>
        <authorList>
            <consortium name="The Broad Institute Genomics Platform"/>
            <consortium name="The Broad Institute Genome Sequencing Center for Infectious Disease"/>
            <person name="Wu L."/>
            <person name="Ma J."/>
        </authorList>
    </citation>
    <scope>NUCLEOTIDE SEQUENCE [LARGE SCALE GENOMIC DNA]</scope>
    <source>
        <strain evidence="2">JCM 18424</strain>
    </source>
</reference>
<sequence>MSMADKRDKTSYIINNPIKKLLNDHGYMLNRNKTKSFDGQFLYNVSKISLAGIKHIDQFNRNGLMDAYHKGVLIQMLEEKESRL</sequence>
<organism evidence="1 2">
    <name type="scientific">Wohlfahrtiimonas larvae</name>
    <dbReference type="NCBI Taxonomy" id="1157986"/>
    <lineage>
        <taxon>Bacteria</taxon>
        <taxon>Pseudomonadati</taxon>
        <taxon>Pseudomonadota</taxon>
        <taxon>Gammaproteobacteria</taxon>
        <taxon>Cardiobacteriales</taxon>
        <taxon>Ignatzschineriaceae</taxon>
        <taxon>Wohlfahrtiimonas</taxon>
    </lineage>
</organism>